<sequence>MELYPLAIQAIIYLAITSNFINALKIAKKSFVEPEKNTFECTLSDIQNHCALNENNVECVREACNRCILLTAALNPFAKYCYWMTSCVCGIISDPTCLDLISSDCY</sequence>
<evidence type="ECO:0000313" key="4">
    <source>
        <dbReference type="WBParaSite" id="DME_0000649101-mRNA-1"/>
    </source>
</evidence>
<evidence type="ECO:0000313" key="1">
    <source>
        <dbReference type="EMBL" id="VDN59629.1"/>
    </source>
</evidence>
<dbReference type="AlphaFoldDB" id="A0A0N4UG86"/>
<proteinExistence type="predicted"/>
<dbReference type="Proteomes" id="UP000274756">
    <property type="component" value="Unassembled WGS sequence"/>
</dbReference>
<organism evidence="2 4">
    <name type="scientific">Dracunculus medinensis</name>
    <name type="common">Guinea worm</name>
    <dbReference type="NCBI Taxonomy" id="318479"/>
    <lineage>
        <taxon>Eukaryota</taxon>
        <taxon>Metazoa</taxon>
        <taxon>Ecdysozoa</taxon>
        <taxon>Nematoda</taxon>
        <taxon>Chromadorea</taxon>
        <taxon>Rhabditida</taxon>
        <taxon>Spirurina</taxon>
        <taxon>Dracunculoidea</taxon>
        <taxon>Dracunculidae</taxon>
        <taxon>Dracunculus</taxon>
    </lineage>
</organism>
<evidence type="ECO:0000313" key="2">
    <source>
        <dbReference type="Proteomes" id="UP000038040"/>
    </source>
</evidence>
<reference evidence="4" key="1">
    <citation type="submission" date="2017-02" db="UniProtKB">
        <authorList>
            <consortium name="WormBaseParasite"/>
        </authorList>
    </citation>
    <scope>IDENTIFICATION</scope>
</reference>
<gene>
    <name evidence="1" type="ORF">DME_LOCUS9602</name>
</gene>
<accession>A0A0N4UG86</accession>
<protein>
    <submittedName>
        <fullName evidence="4">Transmembrane protein</fullName>
    </submittedName>
</protein>
<name>A0A0N4UG86_DRAME</name>
<keyword evidence="3" id="KW-1185">Reference proteome</keyword>
<reference evidence="1 3" key="2">
    <citation type="submission" date="2018-11" db="EMBL/GenBank/DDBJ databases">
        <authorList>
            <consortium name="Pathogen Informatics"/>
        </authorList>
    </citation>
    <scope>NUCLEOTIDE SEQUENCE [LARGE SCALE GENOMIC DNA]</scope>
</reference>
<dbReference type="Proteomes" id="UP000038040">
    <property type="component" value="Unplaced"/>
</dbReference>
<dbReference type="WBParaSite" id="DME_0000649101-mRNA-1">
    <property type="protein sequence ID" value="DME_0000649101-mRNA-1"/>
    <property type="gene ID" value="DME_0000649101"/>
</dbReference>
<dbReference type="EMBL" id="UYYG01001186">
    <property type="protein sequence ID" value="VDN59629.1"/>
    <property type="molecule type" value="Genomic_DNA"/>
</dbReference>
<evidence type="ECO:0000313" key="3">
    <source>
        <dbReference type="Proteomes" id="UP000274756"/>
    </source>
</evidence>